<dbReference type="SUPFAM" id="SSF53474">
    <property type="entry name" value="alpha/beta-Hydrolases"/>
    <property type="match status" value="1"/>
</dbReference>
<dbReference type="EMBL" id="DWVS01000369">
    <property type="protein sequence ID" value="HJC89160.1"/>
    <property type="molecule type" value="Genomic_DNA"/>
</dbReference>
<feature type="non-terminal residue" evidence="1">
    <location>
        <position position="1"/>
    </location>
</feature>
<sequence length="143" mass="16005">CFVRSCEFSCGLDRDDVNDMIEEAASDRPAFAWNFSHNQLFACCHSDALLGWFEEITLSASGIATVQCGLSLRDEDGREDLESVRVPTVIIHGGRDQVVPAALARYQQEHIRDAVLCILENSGHGIFYDERDRFNDVLLQALV</sequence>
<dbReference type="Proteomes" id="UP000823922">
    <property type="component" value="Unassembled WGS sequence"/>
</dbReference>
<protein>
    <submittedName>
        <fullName evidence="1">Alpha/beta hydrolase</fullName>
    </submittedName>
</protein>
<proteinExistence type="predicted"/>
<evidence type="ECO:0000313" key="2">
    <source>
        <dbReference type="Proteomes" id="UP000823922"/>
    </source>
</evidence>
<dbReference type="Gene3D" id="3.40.50.1820">
    <property type="entry name" value="alpha/beta hydrolase"/>
    <property type="match status" value="1"/>
</dbReference>
<organism evidence="1 2">
    <name type="scientific">Candidatus Eisenbergiella intestinigallinarum</name>
    <dbReference type="NCBI Taxonomy" id="2838549"/>
    <lineage>
        <taxon>Bacteria</taxon>
        <taxon>Bacillati</taxon>
        <taxon>Bacillota</taxon>
        <taxon>Clostridia</taxon>
        <taxon>Lachnospirales</taxon>
        <taxon>Lachnospiraceae</taxon>
        <taxon>Eisenbergiella</taxon>
    </lineage>
</organism>
<reference evidence="1" key="2">
    <citation type="submission" date="2021-04" db="EMBL/GenBank/DDBJ databases">
        <authorList>
            <person name="Gilroy R."/>
        </authorList>
    </citation>
    <scope>NUCLEOTIDE SEQUENCE</scope>
    <source>
        <strain evidence="1">ChiBcec1-1630</strain>
    </source>
</reference>
<dbReference type="InterPro" id="IPR029058">
    <property type="entry name" value="AB_hydrolase_fold"/>
</dbReference>
<gene>
    <name evidence="1" type="ORF">H9926_14255</name>
</gene>
<dbReference type="AlphaFoldDB" id="A0A9D2TU25"/>
<reference evidence="1" key="1">
    <citation type="journal article" date="2021" name="PeerJ">
        <title>Extensive microbial diversity within the chicken gut microbiome revealed by metagenomics and culture.</title>
        <authorList>
            <person name="Gilroy R."/>
            <person name="Ravi A."/>
            <person name="Getino M."/>
            <person name="Pursley I."/>
            <person name="Horton D.L."/>
            <person name="Alikhan N.F."/>
            <person name="Baker D."/>
            <person name="Gharbi K."/>
            <person name="Hall N."/>
            <person name="Watson M."/>
            <person name="Adriaenssens E.M."/>
            <person name="Foster-Nyarko E."/>
            <person name="Jarju S."/>
            <person name="Secka A."/>
            <person name="Antonio M."/>
            <person name="Oren A."/>
            <person name="Chaudhuri R.R."/>
            <person name="La Ragione R."/>
            <person name="Hildebrand F."/>
            <person name="Pallen M.J."/>
        </authorList>
    </citation>
    <scope>NUCLEOTIDE SEQUENCE</scope>
    <source>
        <strain evidence="1">ChiBcec1-1630</strain>
    </source>
</reference>
<name>A0A9D2TU25_9FIRM</name>
<comment type="caution">
    <text evidence="1">The sequence shown here is derived from an EMBL/GenBank/DDBJ whole genome shotgun (WGS) entry which is preliminary data.</text>
</comment>
<keyword evidence="1" id="KW-0378">Hydrolase</keyword>
<accession>A0A9D2TU25</accession>
<dbReference type="GO" id="GO:0016787">
    <property type="term" value="F:hydrolase activity"/>
    <property type="evidence" value="ECO:0007669"/>
    <property type="project" value="UniProtKB-KW"/>
</dbReference>
<evidence type="ECO:0000313" key="1">
    <source>
        <dbReference type="EMBL" id="HJC89160.1"/>
    </source>
</evidence>